<dbReference type="Gene3D" id="3.30.460.10">
    <property type="entry name" value="Beta Polymerase, domain 2"/>
    <property type="match status" value="1"/>
</dbReference>
<proteinExistence type="predicted"/>
<dbReference type="EMBL" id="AJTX02000004">
    <property type="protein sequence ID" value="KKJ00579.1"/>
    <property type="molecule type" value="Genomic_DNA"/>
</dbReference>
<evidence type="ECO:0000259" key="1">
    <source>
        <dbReference type="Pfam" id="PF01909"/>
    </source>
</evidence>
<dbReference type="AlphaFoldDB" id="A0A0M2Q0U6"/>
<name>A0A0M2Q0U6_PROHO</name>
<dbReference type="InterPro" id="IPR043519">
    <property type="entry name" value="NT_sf"/>
</dbReference>
<dbReference type="GO" id="GO:0016779">
    <property type="term" value="F:nucleotidyltransferase activity"/>
    <property type="evidence" value="ECO:0007669"/>
    <property type="project" value="InterPro"/>
</dbReference>
<accession>A0A0M2Q0U6</accession>
<dbReference type="Proteomes" id="UP000034681">
    <property type="component" value="Unassembled WGS sequence"/>
</dbReference>
<dbReference type="CDD" id="cd05403">
    <property type="entry name" value="NT_KNTase_like"/>
    <property type="match status" value="1"/>
</dbReference>
<evidence type="ECO:0000313" key="2">
    <source>
        <dbReference type="EMBL" id="KKJ00579.1"/>
    </source>
</evidence>
<dbReference type="Pfam" id="PF01909">
    <property type="entry name" value="NTP_transf_2"/>
    <property type="match status" value="1"/>
</dbReference>
<keyword evidence="3" id="KW-1185">Reference proteome</keyword>
<feature type="domain" description="Polymerase nucleotidyl transferase" evidence="1">
    <location>
        <begin position="18"/>
        <end position="89"/>
    </location>
</feature>
<protein>
    <recommendedName>
        <fullName evidence="1">Polymerase nucleotidyl transferase domain-containing protein</fullName>
    </recommendedName>
</protein>
<dbReference type="STRING" id="317619.GCA_000332315_01013"/>
<evidence type="ECO:0000313" key="3">
    <source>
        <dbReference type="Proteomes" id="UP000034681"/>
    </source>
</evidence>
<dbReference type="InterPro" id="IPR002934">
    <property type="entry name" value="Polymerase_NTP_transf_dom"/>
</dbReference>
<sequence length="113" mass="13151">MPMQHIYRRLNVMPHQISDFCKQWNLAEFALFGSILRGDFRVDGEQPSDIDVLFTDGENARKNLILQVRMKFELEDLVQRSVDMVSKTALLTEPNVIRRQNILTSARIIYVQG</sequence>
<dbReference type="SUPFAM" id="SSF81301">
    <property type="entry name" value="Nucleotidyltransferase"/>
    <property type="match status" value="1"/>
</dbReference>
<dbReference type="eggNOG" id="COG1669">
    <property type="taxonomic scope" value="Bacteria"/>
</dbReference>
<organism evidence="2 3">
    <name type="scientific">Prochlorothrix hollandica PCC 9006 = CALU 1027</name>
    <dbReference type="NCBI Taxonomy" id="317619"/>
    <lineage>
        <taxon>Bacteria</taxon>
        <taxon>Bacillati</taxon>
        <taxon>Cyanobacteriota</taxon>
        <taxon>Cyanophyceae</taxon>
        <taxon>Prochlorotrichales</taxon>
        <taxon>Prochlorotrichaceae</taxon>
        <taxon>Prochlorothrix</taxon>
    </lineage>
</organism>
<comment type="caution">
    <text evidence="2">The sequence shown here is derived from an EMBL/GenBank/DDBJ whole genome shotgun (WGS) entry which is preliminary data.</text>
</comment>
<gene>
    <name evidence="2" type="ORF">PROH_11190</name>
</gene>
<reference evidence="2" key="1">
    <citation type="submission" date="2012-04" db="EMBL/GenBank/DDBJ databases">
        <authorList>
            <person name="Borisov I.G."/>
            <person name="Ivanikova N.V."/>
            <person name="Pinevich A.V."/>
        </authorList>
    </citation>
    <scope>NUCLEOTIDE SEQUENCE</scope>
    <source>
        <strain evidence="2">CALU 1027</strain>
    </source>
</reference>